<reference evidence="3 4" key="1">
    <citation type="journal article" date="2014" name="BMC Genomics">
        <title>Comparison of environmental and isolate Sulfobacillus genomes reveals diverse carbon, sulfur, nitrogen, and hydrogen metabolisms.</title>
        <authorList>
            <person name="Justice N.B."/>
            <person name="Norman A."/>
            <person name="Brown C.T."/>
            <person name="Singh A."/>
            <person name="Thomas B.C."/>
            <person name="Banfield J.F."/>
        </authorList>
    </citation>
    <scope>NUCLEOTIDE SEQUENCE [LARGE SCALE GENOMIC DNA]</scope>
    <source>
        <strain evidence="3">AMDSBA4</strain>
    </source>
</reference>
<evidence type="ECO:0000313" key="3">
    <source>
        <dbReference type="EMBL" id="PSR25289.1"/>
    </source>
</evidence>
<protein>
    <submittedName>
        <fullName evidence="3">Uncharacterized protein</fullName>
    </submittedName>
</protein>
<feature type="signal peptide" evidence="2">
    <location>
        <begin position="1"/>
        <end position="26"/>
    </location>
</feature>
<feature type="compositionally biased region" description="Basic residues" evidence="1">
    <location>
        <begin position="131"/>
        <end position="146"/>
    </location>
</feature>
<evidence type="ECO:0000313" key="4">
    <source>
        <dbReference type="Proteomes" id="UP000242972"/>
    </source>
</evidence>
<dbReference type="Proteomes" id="UP000242972">
    <property type="component" value="Unassembled WGS sequence"/>
</dbReference>
<evidence type="ECO:0000256" key="1">
    <source>
        <dbReference type="SAM" id="MobiDB-lite"/>
    </source>
</evidence>
<feature type="region of interest" description="Disordered" evidence="1">
    <location>
        <begin position="123"/>
        <end position="146"/>
    </location>
</feature>
<comment type="caution">
    <text evidence="3">The sequence shown here is derived from an EMBL/GenBank/DDBJ whole genome shotgun (WGS) entry which is preliminary data.</text>
</comment>
<name>A0A2T2WSS1_9FIRM</name>
<evidence type="ECO:0000256" key="2">
    <source>
        <dbReference type="SAM" id="SignalP"/>
    </source>
</evidence>
<dbReference type="EMBL" id="PXYW01000154">
    <property type="protein sequence ID" value="PSR25289.1"/>
    <property type="molecule type" value="Genomic_DNA"/>
</dbReference>
<sequence length="146" mass="15588">MTKVGRKILGTIIAGSFIAFSGVAFAHGHQGGRDHNQHGVKYQVIQGVFESGSLTGPAITAKTNKGQTITIDMRSSTKIGVEAEGTVATIMQALDNHQLRVTALVQPNGQSFWAIKIEAHLNTKGNDHRDKHSKHEAKGKSAAKHG</sequence>
<keyword evidence="2" id="KW-0732">Signal</keyword>
<organism evidence="3 4">
    <name type="scientific">Sulfobacillus benefaciens</name>
    <dbReference type="NCBI Taxonomy" id="453960"/>
    <lineage>
        <taxon>Bacteria</taxon>
        <taxon>Bacillati</taxon>
        <taxon>Bacillota</taxon>
        <taxon>Clostridia</taxon>
        <taxon>Eubacteriales</taxon>
        <taxon>Clostridiales Family XVII. Incertae Sedis</taxon>
        <taxon>Sulfobacillus</taxon>
    </lineage>
</organism>
<gene>
    <name evidence="3" type="ORF">C7B46_20715</name>
</gene>
<feature type="chain" id="PRO_5015499353" evidence="2">
    <location>
        <begin position="27"/>
        <end position="146"/>
    </location>
</feature>
<dbReference type="AlphaFoldDB" id="A0A2T2WSS1"/>
<proteinExistence type="predicted"/>
<accession>A0A2T2WSS1</accession>